<feature type="transmembrane region" description="Helical" evidence="13">
    <location>
        <begin position="47"/>
        <end position="75"/>
    </location>
</feature>
<organism evidence="14 15">
    <name type="scientific">Gilliamella apicola</name>
    <dbReference type="NCBI Taxonomy" id="1196095"/>
    <lineage>
        <taxon>Bacteria</taxon>
        <taxon>Pseudomonadati</taxon>
        <taxon>Pseudomonadota</taxon>
        <taxon>Gammaproteobacteria</taxon>
        <taxon>Orbales</taxon>
        <taxon>Orbaceae</taxon>
        <taxon>Gilliamella</taxon>
    </lineage>
</organism>
<dbReference type="GO" id="GO:0009425">
    <property type="term" value="C:bacterial-type flagellum basal body"/>
    <property type="evidence" value="ECO:0007669"/>
    <property type="project" value="UniProtKB-SubCell"/>
</dbReference>
<dbReference type="PANTHER" id="PTHR30587">
    <property type="entry name" value="FLAGELLAR BIOSYNTHETIC PROTEIN FLIP"/>
    <property type="match status" value="1"/>
</dbReference>
<comment type="function">
    <text evidence="1 13">Plays a role in the flagellum-specific transport system.</text>
</comment>
<dbReference type="InterPro" id="IPR005838">
    <property type="entry name" value="T3SS_IM_P"/>
</dbReference>
<comment type="subcellular location">
    <subcellularLocation>
        <location evidence="13">Cell membrane</location>
        <topology evidence="13">Multi-pass membrane protein</topology>
    </subcellularLocation>
    <subcellularLocation>
        <location evidence="13">Bacterial flagellum basal body</location>
    </subcellularLocation>
</comment>
<comment type="caution">
    <text evidence="14">The sequence shown here is derived from an EMBL/GenBank/DDBJ whole genome shotgun (WGS) entry which is preliminary data.</text>
</comment>
<dbReference type="Proteomes" id="UP000247483">
    <property type="component" value="Unassembled WGS sequence"/>
</dbReference>
<dbReference type="Pfam" id="PF00813">
    <property type="entry name" value="FliP"/>
    <property type="match status" value="1"/>
</dbReference>
<keyword evidence="12 13" id="KW-1006">Bacterial flagellum protein export</keyword>
<keyword evidence="14" id="KW-0282">Flagellum</keyword>
<keyword evidence="8 13" id="KW-0653">Protein transport</keyword>
<feature type="transmembrane region" description="Helical" evidence="13">
    <location>
        <begin position="224"/>
        <end position="245"/>
    </location>
</feature>
<keyword evidence="5 13" id="KW-1003">Cell membrane</keyword>
<evidence type="ECO:0000256" key="7">
    <source>
        <dbReference type="ARBA" id="ARBA00022795"/>
    </source>
</evidence>
<keyword evidence="7 13" id="KW-1005">Bacterial flagellum biogenesis</keyword>
<evidence type="ECO:0000256" key="1">
    <source>
        <dbReference type="ARBA" id="ARBA00003663"/>
    </source>
</evidence>
<dbReference type="PROSITE" id="PS01061">
    <property type="entry name" value="FLIP_2"/>
    <property type="match status" value="1"/>
</dbReference>
<gene>
    <name evidence="13 14" type="primary">fliP</name>
    <name evidence="14" type="ORF">DKK79_14185</name>
</gene>
<dbReference type="RefSeq" id="WP_034883536.1">
    <property type="nucleotide sequence ID" value="NZ_QGLP01000010.1"/>
</dbReference>
<proteinExistence type="inferred from homology"/>
<dbReference type="PRINTS" id="PR01302">
    <property type="entry name" value="TYPE3IMPPROT"/>
</dbReference>
<feature type="transmembrane region" description="Helical" evidence="13">
    <location>
        <begin position="190"/>
        <end position="212"/>
    </location>
</feature>
<keyword evidence="6 13" id="KW-0812">Transmembrane</keyword>
<evidence type="ECO:0000313" key="14">
    <source>
        <dbReference type="EMBL" id="PXZ02613.1"/>
    </source>
</evidence>
<sequence>MRLKHIILLSLLFVNQYSFAGLSPLTIVAQTANQEGQNWSLPVETLVFLTLLTFIPIILLLMTSFTRIIIVLGLLRSALGTQSAPPNQLILGIALFMTFFIMSPTLDKIYQDAYLPYSEQKITMEEGLEEATKPLREFMLTQTRESDLALFVNMSHATEIQTREEIPLRILVPAFVASELKTAFQIGFTLFIPFLVIDLVVASTLMALGMMMVPPATVSLPFKIMLFVLADGWHLLLGSLAQSFFS</sequence>
<evidence type="ECO:0000256" key="2">
    <source>
        <dbReference type="ARBA" id="ARBA00006257"/>
    </source>
</evidence>
<dbReference type="NCBIfam" id="NF009438">
    <property type="entry name" value="PRK12797.1"/>
    <property type="match status" value="1"/>
</dbReference>
<dbReference type="EMBL" id="QGLP01000010">
    <property type="protein sequence ID" value="PXZ02613.1"/>
    <property type="molecule type" value="Genomic_DNA"/>
</dbReference>
<dbReference type="PRINTS" id="PR00951">
    <property type="entry name" value="FLGBIOSNFLIP"/>
</dbReference>
<accession>A0A2V4DQW5</accession>
<dbReference type="GO" id="GO:0044781">
    <property type="term" value="P:bacterial-type flagellum organization"/>
    <property type="evidence" value="ECO:0007669"/>
    <property type="project" value="UniProtKB-UniRule"/>
</dbReference>
<evidence type="ECO:0000256" key="9">
    <source>
        <dbReference type="ARBA" id="ARBA00022989"/>
    </source>
</evidence>
<keyword evidence="14" id="KW-0969">Cilium</keyword>
<keyword evidence="9 13" id="KW-1133">Transmembrane helix</keyword>
<evidence type="ECO:0000256" key="6">
    <source>
        <dbReference type="ARBA" id="ARBA00022692"/>
    </source>
</evidence>
<keyword evidence="4 13" id="KW-0813">Transport</keyword>
<dbReference type="PANTHER" id="PTHR30587:SF0">
    <property type="entry name" value="FLAGELLAR BIOSYNTHETIC PROTEIN FLIP"/>
    <property type="match status" value="1"/>
</dbReference>
<evidence type="ECO:0000256" key="12">
    <source>
        <dbReference type="ARBA" id="ARBA00023225"/>
    </source>
</evidence>
<dbReference type="AlphaFoldDB" id="A0A2V4DQW5"/>
<evidence type="ECO:0000256" key="10">
    <source>
        <dbReference type="ARBA" id="ARBA00023136"/>
    </source>
</evidence>
<keyword evidence="11" id="KW-0975">Bacterial flagellum</keyword>
<name>A0A2V4DQW5_9GAMM</name>
<evidence type="ECO:0000256" key="8">
    <source>
        <dbReference type="ARBA" id="ARBA00022927"/>
    </source>
</evidence>
<evidence type="ECO:0000256" key="13">
    <source>
        <dbReference type="RuleBase" id="RU362069"/>
    </source>
</evidence>
<evidence type="ECO:0000256" key="5">
    <source>
        <dbReference type="ARBA" id="ARBA00022475"/>
    </source>
</evidence>
<dbReference type="InterPro" id="IPR005837">
    <property type="entry name" value="FliP"/>
</dbReference>
<dbReference type="GO" id="GO:0005886">
    <property type="term" value="C:plasma membrane"/>
    <property type="evidence" value="ECO:0007669"/>
    <property type="project" value="UniProtKB-SubCell"/>
</dbReference>
<evidence type="ECO:0000256" key="3">
    <source>
        <dbReference type="ARBA" id="ARBA00021714"/>
    </source>
</evidence>
<dbReference type="GO" id="GO:0009306">
    <property type="term" value="P:protein secretion"/>
    <property type="evidence" value="ECO:0007669"/>
    <property type="project" value="UniProtKB-UniRule"/>
</dbReference>
<evidence type="ECO:0000256" key="4">
    <source>
        <dbReference type="ARBA" id="ARBA00022448"/>
    </source>
</evidence>
<reference evidence="14 15" key="1">
    <citation type="submission" date="2018-05" db="EMBL/GenBank/DDBJ databases">
        <title>Reference genomes for bee gut microbiota database.</title>
        <authorList>
            <person name="Ellegaard K.M."/>
        </authorList>
    </citation>
    <scope>NUCLEOTIDE SEQUENCE [LARGE SCALE GENOMIC DNA]</scope>
    <source>
        <strain evidence="14 15">ESL0177</strain>
    </source>
</reference>
<feature type="transmembrane region" description="Helical" evidence="13">
    <location>
        <begin position="87"/>
        <end position="106"/>
    </location>
</feature>
<dbReference type="NCBIfam" id="TIGR01103">
    <property type="entry name" value="fliP"/>
    <property type="match status" value="1"/>
</dbReference>
<evidence type="ECO:0000256" key="11">
    <source>
        <dbReference type="ARBA" id="ARBA00023143"/>
    </source>
</evidence>
<evidence type="ECO:0000313" key="15">
    <source>
        <dbReference type="Proteomes" id="UP000247483"/>
    </source>
</evidence>
<comment type="similarity">
    <text evidence="2 13">Belongs to the FliP/MopC/SpaP family.</text>
</comment>
<keyword evidence="10 13" id="KW-0472">Membrane</keyword>
<keyword evidence="14" id="KW-0966">Cell projection</keyword>
<protein>
    <recommendedName>
        <fullName evidence="3 13">Flagellar biosynthetic protein FliP</fullName>
    </recommendedName>
</protein>